<dbReference type="WBParaSite" id="Minc3s01794g26351">
    <property type="protein sequence ID" value="Minc3s01794g26351"/>
    <property type="gene ID" value="Minc3s01794g26351"/>
</dbReference>
<dbReference type="PANTHER" id="PTHR11909">
    <property type="entry name" value="CASEIN KINASE-RELATED"/>
    <property type="match status" value="1"/>
</dbReference>
<dbReference type="PROSITE" id="PS50011">
    <property type="entry name" value="PROTEIN_KINASE_DOM"/>
    <property type="match status" value="1"/>
</dbReference>
<dbReference type="SMART" id="SM00220">
    <property type="entry name" value="S_TKc"/>
    <property type="match status" value="1"/>
</dbReference>
<reference evidence="5" key="1">
    <citation type="submission" date="2022-11" db="UniProtKB">
        <authorList>
            <consortium name="WormBaseParasite"/>
        </authorList>
    </citation>
    <scope>IDENTIFICATION</scope>
</reference>
<evidence type="ECO:0000313" key="5">
    <source>
        <dbReference type="WBParaSite" id="Minc3s01794g26351"/>
    </source>
</evidence>
<organism evidence="4 5">
    <name type="scientific">Meloidogyne incognita</name>
    <name type="common">Southern root-knot nematode worm</name>
    <name type="synonym">Oxyuris incognita</name>
    <dbReference type="NCBI Taxonomy" id="6306"/>
    <lineage>
        <taxon>Eukaryota</taxon>
        <taxon>Metazoa</taxon>
        <taxon>Ecdysozoa</taxon>
        <taxon>Nematoda</taxon>
        <taxon>Chromadorea</taxon>
        <taxon>Rhabditida</taxon>
        <taxon>Tylenchina</taxon>
        <taxon>Tylenchomorpha</taxon>
        <taxon>Tylenchoidea</taxon>
        <taxon>Meloidogynidae</taxon>
        <taxon>Meloidogyninae</taxon>
        <taxon>Meloidogyne</taxon>
        <taxon>Meloidogyne incognita group</taxon>
    </lineage>
</organism>
<dbReference type="InterPro" id="IPR011009">
    <property type="entry name" value="Kinase-like_dom_sf"/>
</dbReference>
<evidence type="ECO:0000259" key="3">
    <source>
        <dbReference type="PROSITE" id="PS50011"/>
    </source>
</evidence>
<dbReference type="InterPro" id="IPR000719">
    <property type="entry name" value="Prot_kinase_dom"/>
</dbReference>
<keyword evidence="1" id="KW-0067">ATP-binding</keyword>
<keyword evidence="1" id="KW-0547">Nucleotide-binding</keyword>
<dbReference type="Gene3D" id="1.10.510.10">
    <property type="entry name" value="Transferase(Phosphotransferase) domain 1"/>
    <property type="match status" value="1"/>
</dbReference>
<feature type="binding site" evidence="1">
    <location>
        <position position="105"/>
    </location>
    <ligand>
        <name>ATP</name>
        <dbReference type="ChEBI" id="CHEBI:30616"/>
    </ligand>
</feature>
<dbReference type="InterPro" id="IPR050235">
    <property type="entry name" value="CK1_Ser-Thr_kinase"/>
</dbReference>
<dbReference type="Proteomes" id="UP000887563">
    <property type="component" value="Unplaced"/>
</dbReference>
<dbReference type="GO" id="GO:0005524">
    <property type="term" value="F:ATP binding"/>
    <property type="evidence" value="ECO:0007669"/>
    <property type="project" value="UniProtKB-UniRule"/>
</dbReference>
<dbReference type="SUPFAM" id="SSF56112">
    <property type="entry name" value="Protein kinase-like (PK-like)"/>
    <property type="match status" value="1"/>
</dbReference>
<protein>
    <submittedName>
        <fullName evidence="5">Protein kinase domain-containing protein</fullName>
    </submittedName>
</protein>
<feature type="compositionally biased region" description="Basic and acidic residues" evidence="2">
    <location>
        <begin position="1"/>
        <end position="24"/>
    </location>
</feature>
<dbReference type="GO" id="GO:0004672">
    <property type="term" value="F:protein kinase activity"/>
    <property type="evidence" value="ECO:0007669"/>
    <property type="project" value="InterPro"/>
</dbReference>
<proteinExistence type="predicted"/>
<accession>A0A914MN65</accession>
<evidence type="ECO:0000256" key="2">
    <source>
        <dbReference type="SAM" id="MobiDB-lite"/>
    </source>
</evidence>
<dbReference type="Pfam" id="PF00069">
    <property type="entry name" value="Pkinase"/>
    <property type="match status" value="1"/>
</dbReference>
<feature type="region of interest" description="Disordered" evidence="2">
    <location>
        <begin position="1"/>
        <end position="44"/>
    </location>
</feature>
<feature type="compositionally biased region" description="Basic and acidic residues" evidence="2">
    <location>
        <begin position="323"/>
        <end position="402"/>
    </location>
</feature>
<feature type="domain" description="Protein kinase" evidence="3">
    <location>
        <begin position="74"/>
        <end position="359"/>
    </location>
</feature>
<sequence>MADGKKDDDGKKGGGERSVIKGDGGKGPQAVQGREQQQQEDANTNTEMISRLEPMEAIALDIGTVVGSEGHRKWHVLSRLGSGAFGAVYLVEEEGAKKEEKYALKAERLSAQVQMLAVEVQVYQALMAKAGTTQGKRRYPLLIDKGAWNNQCNYLVMSLVGPSLEDLRRKRPNNRFSMGTALIAAKKTLAAIVQMHLVGFLHRDIKPANFSIGHTDKNVIYILDFGMARCFVRPDGVLKRPRAGNIGFRGTAKYASRIGHKHKELCRGDDVESWFYMACELVKGKLPWQRVDEEAKIRDMKIEALRPGKVDVKGKGPTSETAAETKTKSEAKPKVESKPKMETKTKTEAKPKSEAKPKTETKTKTEASPKSEPKTKVEPKAKAEGKEGSAKKAEREPKDPRRLLLGGCPKQFANILELVAPLRYYDDPPYDEIAELIATALKKMNVQIGRKEETKPREDTGCTDDISINNCDICFLMY</sequence>
<name>A0A914MN65_MELIC</name>
<evidence type="ECO:0000313" key="4">
    <source>
        <dbReference type="Proteomes" id="UP000887563"/>
    </source>
</evidence>
<dbReference type="InterPro" id="IPR017441">
    <property type="entry name" value="Protein_kinase_ATP_BS"/>
</dbReference>
<evidence type="ECO:0000256" key="1">
    <source>
        <dbReference type="PROSITE-ProRule" id="PRU10141"/>
    </source>
</evidence>
<dbReference type="PROSITE" id="PS00107">
    <property type="entry name" value="PROTEIN_KINASE_ATP"/>
    <property type="match status" value="1"/>
</dbReference>
<dbReference type="AlphaFoldDB" id="A0A914MN65"/>
<keyword evidence="4" id="KW-1185">Reference proteome</keyword>
<feature type="region of interest" description="Disordered" evidence="2">
    <location>
        <begin position="308"/>
        <end position="405"/>
    </location>
</feature>